<dbReference type="PANTHER" id="PTHR43490">
    <property type="entry name" value="(+)-NEOMENTHOL DEHYDROGENASE"/>
    <property type="match status" value="1"/>
</dbReference>
<dbReference type="KEGG" id="pstg:E8M01_25680"/>
<organism evidence="4 5">
    <name type="scientific">Phreatobacter stygius</name>
    <dbReference type="NCBI Taxonomy" id="1940610"/>
    <lineage>
        <taxon>Bacteria</taxon>
        <taxon>Pseudomonadati</taxon>
        <taxon>Pseudomonadota</taxon>
        <taxon>Alphaproteobacteria</taxon>
        <taxon>Hyphomicrobiales</taxon>
        <taxon>Phreatobacteraceae</taxon>
        <taxon>Phreatobacter</taxon>
    </lineage>
</organism>
<keyword evidence="3" id="KW-0560">Oxidoreductase</keyword>
<accession>A0A4D7BHM4</accession>
<name>A0A4D7BHM4_9HYPH</name>
<proteinExistence type="inferred from homology"/>
<dbReference type="GO" id="GO:0016491">
    <property type="term" value="F:oxidoreductase activity"/>
    <property type="evidence" value="ECO:0007669"/>
    <property type="project" value="UniProtKB-KW"/>
</dbReference>
<comment type="similarity">
    <text evidence="1">Belongs to the short-chain dehydrogenases/reductases (SDR) family.</text>
</comment>
<dbReference type="PANTHER" id="PTHR43490:SF99">
    <property type="entry name" value="SHORT-CHAIN DEHYDROGENASE_REDUCTASE"/>
    <property type="match status" value="1"/>
</dbReference>
<dbReference type="Pfam" id="PF00106">
    <property type="entry name" value="adh_short"/>
    <property type="match status" value="1"/>
</dbReference>
<dbReference type="InterPro" id="IPR036291">
    <property type="entry name" value="NAD(P)-bd_dom_sf"/>
</dbReference>
<keyword evidence="2" id="KW-0521">NADP</keyword>
<dbReference type="EMBL" id="CP039690">
    <property type="protein sequence ID" value="QCI67317.1"/>
    <property type="molecule type" value="Genomic_DNA"/>
</dbReference>
<evidence type="ECO:0000313" key="5">
    <source>
        <dbReference type="Proteomes" id="UP000298781"/>
    </source>
</evidence>
<reference evidence="4 5" key="1">
    <citation type="submission" date="2019-04" db="EMBL/GenBank/DDBJ databases">
        <title>Phreatobacter aquaticus sp. nov.</title>
        <authorList>
            <person name="Choi A."/>
        </authorList>
    </citation>
    <scope>NUCLEOTIDE SEQUENCE [LARGE SCALE GENOMIC DNA]</scope>
    <source>
        <strain evidence="4 5">KCTC 52518</strain>
    </source>
</reference>
<protein>
    <submittedName>
        <fullName evidence="4">SDR family NAD(P)-dependent oxidoreductase</fullName>
    </submittedName>
</protein>
<gene>
    <name evidence="4" type="ORF">E8M01_25680</name>
</gene>
<keyword evidence="5" id="KW-1185">Reference proteome</keyword>
<dbReference type="SUPFAM" id="SSF51735">
    <property type="entry name" value="NAD(P)-binding Rossmann-fold domains"/>
    <property type="match status" value="1"/>
</dbReference>
<dbReference type="Proteomes" id="UP000298781">
    <property type="component" value="Chromosome"/>
</dbReference>
<dbReference type="AlphaFoldDB" id="A0A4D7BHM4"/>
<sequence>MSDPSFSTNLLAYGSSKTALNAITLAFAKEFLGTSIKINAANPGYVATDLNGHSGPRRVAEAAAIAIRLATLDADGPTGGFFNDAGVKPWCAARWSET</sequence>
<dbReference type="Gene3D" id="3.40.50.720">
    <property type="entry name" value="NAD(P)-binding Rossmann-like Domain"/>
    <property type="match status" value="1"/>
</dbReference>
<evidence type="ECO:0000256" key="1">
    <source>
        <dbReference type="ARBA" id="ARBA00006484"/>
    </source>
</evidence>
<dbReference type="PRINTS" id="PR00081">
    <property type="entry name" value="GDHRDH"/>
</dbReference>
<evidence type="ECO:0000256" key="3">
    <source>
        <dbReference type="ARBA" id="ARBA00023002"/>
    </source>
</evidence>
<dbReference type="OrthoDB" id="9785826at2"/>
<evidence type="ECO:0000256" key="2">
    <source>
        <dbReference type="ARBA" id="ARBA00022857"/>
    </source>
</evidence>
<evidence type="ECO:0000313" key="4">
    <source>
        <dbReference type="EMBL" id="QCI67317.1"/>
    </source>
</evidence>
<dbReference type="InterPro" id="IPR002347">
    <property type="entry name" value="SDR_fam"/>
</dbReference>